<feature type="region of interest" description="Disordered" evidence="1">
    <location>
        <begin position="533"/>
        <end position="578"/>
    </location>
</feature>
<keyword evidence="4" id="KW-1185">Reference proteome</keyword>
<feature type="compositionally biased region" description="Low complexity" evidence="1">
    <location>
        <begin position="537"/>
        <end position="564"/>
    </location>
</feature>
<evidence type="ECO:0000313" key="3">
    <source>
        <dbReference type="EMBL" id="QIV66875.1"/>
    </source>
</evidence>
<organism evidence="2 4">
    <name type="scientific">Cyprinid herpesvirus 2</name>
    <name type="common">CyHV-2</name>
    <dbReference type="NCBI Taxonomy" id="317878"/>
    <lineage>
        <taxon>Viruses</taxon>
        <taxon>Duplodnaviria</taxon>
        <taxon>Heunggongvirae</taxon>
        <taxon>Peploviricota</taxon>
        <taxon>Herviviricetes</taxon>
        <taxon>Herpesvirales</taxon>
        <taxon>Alloherpesviridae</taxon>
        <taxon>Cyvirus</taxon>
        <taxon>Cyvirus cyprinidallo2</taxon>
    </lineage>
</organism>
<name>K7PBN9_CYHV2</name>
<reference evidence="3" key="2">
    <citation type="submission" date="2019-10" db="EMBL/GenBank/DDBJ databases">
        <title>The complete genome of Cyprinid herpesvirus 2, a new strain isolated from Allogynogenetic crucian carp.</title>
        <authorList>
            <person name="Jiang Y."/>
            <person name="Wang H."/>
            <person name="Lu L."/>
        </authorList>
    </citation>
    <scope>NUCLEOTIDE SEQUENCE</scope>
    <source>
        <strain evidence="3">YC-01</strain>
    </source>
</reference>
<accession>K7PBN9</accession>
<reference evidence="2 4" key="1">
    <citation type="journal article" date="2013" name="J. Virol.">
        <title>Comparative genomics of carp herpesviruses.</title>
        <authorList>
            <person name="Davison A.J."/>
            <person name="Kurobe T."/>
            <person name="Gatherer D."/>
            <person name="Cunningham C."/>
            <person name="Korf I."/>
            <person name="Fukuda H."/>
            <person name="Hedrick R.P."/>
            <person name="Waltzek T.B."/>
        </authorList>
    </citation>
    <scope>NUCLEOTIDE SEQUENCE [LARGE SCALE GENOMIC DNA]</scope>
    <source>
        <strain evidence="2">ST-J1</strain>
    </source>
</reference>
<dbReference type="Proteomes" id="UP000101183">
    <property type="component" value="Segment"/>
</dbReference>
<dbReference type="InterPro" id="IPR043721">
    <property type="entry name" value="DUF5662"/>
</dbReference>
<dbReference type="Pfam" id="PF18907">
    <property type="entry name" value="DUF5662"/>
    <property type="match status" value="1"/>
</dbReference>
<evidence type="ECO:0000313" key="2">
    <source>
        <dbReference type="EMBL" id="AFJ20491.1"/>
    </source>
</evidence>
<evidence type="ECO:0000313" key="4">
    <source>
        <dbReference type="Proteomes" id="UP000101183"/>
    </source>
</evidence>
<dbReference type="EMBL" id="JQ815364">
    <property type="protein sequence ID" value="AFJ20491.1"/>
    <property type="molecule type" value="Genomic_DNA"/>
</dbReference>
<dbReference type="RefSeq" id="YP_007003878.1">
    <property type="nucleotide sequence ID" value="NC_019495.1"/>
</dbReference>
<proteinExistence type="predicted"/>
<feature type="region of interest" description="Disordered" evidence="1">
    <location>
        <begin position="35"/>
        <end position="58"/>
    </location>
</feature>
<feature type="region of interest" description="Disordered" evidence="1">
    <location>
        <begin position="445"/>
        <end position="468"/>
    </location>
</feature>
<protein>
    <submittedName>
        <fullName evidence="2">Protein ORF57</fullName>
    </submittedName>
</protein>
<sequence>MSGRKKKQLTQDEIIMAEFFTEDEDEEYVPPPTIVEKKRTTKKKQPAAAAAAAEKKTDVVQKRTRRTKKQMETDRALVKMYKDRDWPPFVEECLRAVNIQRYDIRHGEFPPYKIAMALSKKSFDNWDEVDYAALRDCLCEGLHLQAVQTHKLYVLASGMFLWGKSSWMDPQLLSRLYSHDVPKIKLLERVTYGFMMALQECLKYNADGGGGKIPGLDDDEMVTEMKNFVLFKGFHHHYVFCDHHWQHWALGRDFHGVLPEVVVQEMIADGLACMLERAGPYETPADWIDSFSVAAYPDAMKDQLKEHLAKATINCQGMDFAAFKNSLAFLADMHKSVSIPRWRYFPTAKSVTLDTFDDCACDVHVQRHVQGQTGCSCMCCERSGCTDEKCKSLDQLERVELRSADMEDEDDLESVVSAAGARSLNTNWLHEPKIIAVRAPLVGVGDRGPGGTRQKQLRGRSSKQPECGKGCACGECPKCPRPSTSSSASSTDEDYCECEECDLTAADFSLAAMINRDMGSVCDCDKAKKPVKPKRLTAGATGTSRATGAAGTSRATGATGTSRSYGEMGAKPKAPKKK</sequence>
<dbReference type="OrthoDB" id="8380at10239"/>
<evidence type="ECO:0000256" key="1">
    <source>
        <dbReference type="SAM" id="MobiDB-lite"/>
    </source>
</evidence>
<dbReference type="KEGG" id="vg:14011453"/>
<gene>
    <name evidence="2" type="ORF">CyHV2_ORF57</name>
</gene>
<dbReference type="GeneID" id="14011453"/>
<dbReference type="EMBL" id="MN593216">
    <property type="protein sequence ID" value="QIV66875.1"/>
    <property type="molecule type" value="Genomic_DNA"/>
</dbReference>